<evidence type="ECO:0000313" key="1">
    <source>
        <dbReference type="EMBL" id="BAQ94391.1"/>
    </source>
</evidence>
<keyword evidence="1" id="KW-0449">Lipoprotein</keyword>
<dbReference type="GeneID" id="55412054"/>
<accession>A0A6S4P7W2</accession>
<dbReference type="Proteomes" id="UP000505271">
    <property type="component" value="Segment"/>
</dbReference>
<dbReference type="InterPro" id="IPR005046">
    <property type="entry name" value="DUF285"/>
</dbReference>
<dbReference type="KEGG" id="vg:55412054"/>
<name>A0A6S4P7W2_9CAUD</name>
<dbReference type="RefSeq" id="YP_009777888.1">
    <property type="nucleotide sequence ID" value="NC_047706.1"/>
</dbReference>
<proteinExistence type="predicted"/>
<dbReference type="InterPro" id="IPR011889">
    <property type="entry name" value="Liste_lipo_26"/>
</dbReference>
<protein>
    <submittedName>
        <fullName evidence="1">Membrane-associated lipoprotein</fullName>
    </submittedName>
</protein>
<dbReference type="Pfam" id="PF03382">
    <property type="entry name" value="DUF285"/>
    <property type="match status" value="2"/>
</dbReference>
<reference evidence="1 2" key="1">
    <citation type="journal article" date="2013" name="PLoS Genet.">
        <title>Expanding the Marine Virosphere Using Metagenomics.</title>
        <authorList>
            <person name="Mizuno C.M."/>
            <person name="Rodriguez-Valera F."/>
            <person name="Kimes N.E."/>
            <person name="Ghai R."/>
        </authorList>
    </citation>
    <scope>NUCLEOTIDE SEQUENCE [LARGE SCALE GENOMIC DNA]</scope>
    <source>
        <strain evidence="1">UvMED-CGR-U-MedDCM-OCT-S31-C1</strain>
    </source>
</reference>
<sequence length="400" mass="45526">MAQSNGRPVAPLRGTKKHLKDDDLFACTLNGKTHHVKWKDIITLALRPPSKWHIKDVASGFVNARFVDEVFDMSGNRVSGPAENFVINPGEERIVIGNDVRFFSSTASWNFGDQTDTEFQLSFDYLCQDCPNFNGDIQHLDVTEWAFDISYMFASSSNFNQPVSHFNTKNVNTIRAFAMAAFGTVGQFTQPMPWDTGNCQNMMITLQYQGNWNQDVSGWDVSKVKNMNSTFRETGITDPKISNWNTSQVETLSRTFRGCRTFNGALANWNTGKVTDMLETFYQCEDFNQNIGGWNTSKVENMQSMFYFCTSFNQDLGGWDVTKVKYMAWMFNSNYFLIGNGFEKWKTPECTDMKAMFGSALQFSADLRQWCVPKIPTKPDNFDKANPLLSLQNPIWGTCP</sequence>
<dbReference type="NCBIfam" id="TIGR02167">
    <property type="entry name" value="Liste_lipo_26"/>
    <property type="match status" value="3"/>
</dbReference>
<organism evidence="1 2">
    <name type="scientific">uncultured phage_MedDCM-OCT-S31-C1</name>
    <dbReference type="NCBI Taxonomy" id="2740800"/>
    <lineage>
        <taxon>Viruses</taxon>
        <taxon>Duplodnaviria</taxon>
        <taxon>Heunggongvirae</taxon>
        <taxon>Uroviricota</taxon>
        <taxon>Caudoviricetes</taxon>
        <taxon>Autographivirales</taxon>
        <taxon>Nohivirus</taxon>
        <taxon>Nohivirus S31C1</taxon>
    </lineage>
</organism>
<evidence type="ECO:0000313" key="2">
    <source>
        <dbReference type="Proteomes" id="UP000505271"/>
    </source>
</evidence>
<keyword evidence="2" id="KW-1185">Reference proteome</keyword>
<dbReference type="EMBL" id="AP013547">
    <property type="protein sequence ID" value="BAQ94391.1"/>
    <property type="molecule type" value="Genomic_DNA"/>
</dbReference>